<keyword evidence="1" id="KW-0175">Coiled coil</keyword>
<evidence type="ECO:0000313" key="5">
    <source>
        <dbReference type="Proteomes" id="UP000824118"/>
    </source>
</evidence>
<keyword evidence="3" id="KW-0812">Transmembrane</keyword>
<dbReference type="Proteomes" id="UP000824118">
    <property type="component" value="Unassembled WGS sequence"/>
</dbReference>
<feature type="region of interest" description="Disordered" evidence="2">
    <location>
        <begin position="20"/>
        <end position="59"/>
    </location>
</feature>
<protein>
    <submittedName>
        <fullName evidence="4">Septum formation initiator family protein</fullName>
    </submittedName>
</protein>
<evidence type="ECO:0000313" key="4">
    <source>
        <dbReference type="EMBL" id="HIU49435.1"/>
    </source>
</evidence>
<comment type="caution">
    <text evidence="4">The sequence shown here is derived from an EMBL/GenBank/DDBJ whole genome shotgun (WGS) entry which is preliminary data.</text>
</comment>
<organism evidence="4 5">
    <name type="scientific">Candidatus Limousia pullorum</name>
    <dbReference type="NCBI Taxonomy" id="2840860"/>
    <lineage>
        <taxon>Bacteria</taxon>
        <taxon>Bacillati</taxon>
        <taxon>Bacillota</taxon>
        <taxon>Clostridia</taxon>
        <taxon>Eubacteriales</taxon>
        <taxon>Oscillospiraceae</taxon>
        <taxon>Oscillospiraceae incertae sedis</taxon>
        <taxon>Candidatus Limousia</taxon>
    </lineage>
</organism>
<evidence type="ECO:0000256" key="1">
    <source>
        <dbReference type="SAM" id="Coils"/>
    </source>
</evidence>
<reference evidence="4" key="2">
    <citation type="journal article" date="2021" name="PeerJ">
        <title>Extensive microbial diversity within the chicken gut microbiome revealed by metagenomics and culture.</title>
        <authorList>
            <person name="Gilroy R."/>
            <person name="Ravi A."/>
            <person name="Getino M."/>
            <person name="Pursley I."/>
            <person name="Horton D.L."/>
            <person name="Alikhan N.F."/>
            <person name="Baker D."/>
            <person name="Gharbi K."/>
            <person name="Hall N."/>
            <person name="Watson M."/>
            <person name="Adriaenssens E.M."/>
            <person name="Foster-Nyarko E."/>
            <person name="Jarju S."/>
            <person name="Secka A."/>
            <person name="Antonio M."/>
            <person name="Oren A."/>
            <person name="Chaudhuri R.R."/>
            <person name="La Ragione R."/>
            <person name="Hildebrand F."/>
            <person name="Pallen M.J."/>
        </authorList>
    </citation>
    <scope>NUCLEOTIDE SEQUENCE</scope>
    <source>
        <strain evidence="4">ChiGjej1B1-1684</strain>
    </source>
</reference>
<name>A0A9D1LWK0_9FIRM</name>
<dbReference type="Pfam" id="PF04977">
    <property type="entry name" value="DivIC"/>
    <property type="match status" value="1"/>
</dbReference>
<dbReference type="EMBL" id="DVNG01000003">
    <property type="protein sequence ID" value="HIU49435.1"/>
    <property type="molecule type" value="Genomic_DNA"/>
</dbReference>
<proteinExistence type="predicted"/>
<keyword evidence="3" id="KW-1133">Transmembrane helix</keyword>
<dbReference type="InterPro" id="IPR007060">
    <property type="entry name" value="FtsL/DivIC"/>
</dbReference>
<evidence type="ECO:0000256" key="3">
    <source>
        <dbReference type="SAM" id="Phobius"/>
    </source>
</evidence>
<accession>A0A9D1LWK0</accession>
<keyword evidence="3" id="KW-0472">Membrane</keyword>
<evidence type="ECO:0000256" key="2">
    <source>
        <dbReference type="SAM" id="MobiDB-lite"/>
    </source>
</evidence>
<feature type="coiled-coil region" evidence="1">
    <location>
        <begin position="88"/>
        <end position="118"/>
    </location>
</feature>
<feature type="transmembrane region" description="Helical" evidence="3">
    <location>
        <begin position="67"/>
        <end position="87"/>
    </location>
</feature>
<dbReference type="AlphaFoldDB" id="A0A9D1LWK0"/>
<reference evidence="4" key="1">
    <citation type="submission" date="2020-10" db="EMBL/GenBank/DDBJ databases">
        <authorList>
            <person name="Gilroy R."/>
        </authorList>
    </citation>
    <scope>NUCLEOTIDE SEQUENCE</scope>
    <source>
        <strain evidence="4">ChiGjej1B1-1684</strain>
    </source>
</reference>
<sequence>MAFEERNLAYDLSLFEDDDKQYTTVPQSTREKTKSGANAAKKKPSAETAEDRNAEKGQRKKYSPLKVLSSVVAGLFVVGALATIIMGQAQLTELNRSIEKKTEELKQKQSQYTQLDMNVRSRYSTAIVEEYAKDELGMSKATNYQKEFVNLSDGDKAEVLTEESQNIFSTIVDAVTGIWS</sequence>
<gene>
    <name evidence="4" type="ORF">IAD22_00260</name>
</gene>